<dbReference type="InterPro" id="IPR017853">
    <property type="entry name" value="GH"/>
</dbReference>
<evidence type="ECO:0000259" key="7">
    <source>
        <dbReference type="Pfam" id="PF01120"/>
    </source>
</evidence>
<dbReference type="InterPro" id="IPR013780">
    <property type="entry name" value="Glyco_hydro_b"/>
</dbReference>
<comment type="caution">
    <text evidence="8">The sequence shown here is derived from an EMBL/GenBank/DDBJ whole genome shotgun (WGS) entry which is preliminary data.</text>
</comment>
<evidence type="ECO:0000256" key="3">
    <source>
        <dbReference type="ARBA" id="ARBA00012662"/>
    </source>
</evidence>
<name>A0A5J4SUF8_9ZZZZ</name>
<dbReference type="InterPro" id="IPR016286">
    <property type="entry name" value="FUC_metazoa-typ"/>
</dbReference>
<evidence type="ECO:0000256" key="4">
    <source>
        <dbReference type="ARBA" id="ARBA00022729"/>
    </source>
</evidence>
<dbReference type="AlphaFoldDB" id="A0A5J4SUF8"/>
<comment type="similarity">
    <text evidence="2">Belongs to the glycosyl hydrolase 29 family.</text>
</comment>
<dbReference type="SUPFAM" id="SSF51445">
    <property type="entry name" value="(Trans)glycosidases"/>
    <property type="match status" value="1"/>
</dbReference>
<dbReference type="EMBL" id="SNRY01000041">
    <property type="protein sequence ID" value="KAA6349724.1"/>
    <property type="molecule type" value="Genomic_DNA"/>
</dbReference>
<gene>
    <name evidence="8" type="ORF">EZS27_002884</name>
</gene>
<evidence type="ECO:0000256" key="1">
    <source>
        <dbReference type="ARBA" id="ARBA00004071"/>
    </source>
</evidence>
<dbReference type="InterPro" id="IPR000933">
    <property type="entry name" value="Glyco_hydro_29"/>
</dbReference>
<dbReference type="GO" id="GO:0016139">
    <property type="term" value="P:glycoside catabolic process"/>
    <property type="evidence" value="ECO:0007669"/>
    <property type="project" value="TreeGrafter"/>
</dbReference>
<dbReference type="InterPro" id="IPR057739">
    <property type="entry name" value="Glyco_hydro_29_N"/>
</dbReference>
<dbReference type="PANTHER" id="PTHR10030">
    <property type="entry name" value="ALPHA-L-FUCOSIDASE"/>
    <property type="match status" value="1"/>
</dbReference>
<dbReference type="EC" id="3.2.1.51" evidence="3"/>
<dbReference type="Gene3D" id="3.20.20.80">
    <property type="entry name" value="Glycosidases"/>
    <property type="match status" value="1"/>
</dbReference>
<evidence type="ECO:0000313" key="8">
    <source>
        <dbReference type="EMBL" id="KAA6349724.1"/>
    </source>
</evidence>
<keyword evidence="6" id="KW-0326">Glycosidase</keyword>
<dbReference type="Pfam" id="PF01120">
    <property type="entry name" value="Alpha_L_fucos"/>
    <property type="match status" value="1"/>
</dbReference>
<accession>A0A5J4SUF8</accession>
<reference evidence="8" key="1">
    <citation type="submission" date="2019-03" db="EMBL/GenBank/DDBJ databases">
        <title>Single cell metagenomics reveals metabolic interactions within the superorganism composed of flagellate Streblomastix strix and complex community of Bacteroidetes bacteria on its surface.</title>
        <authorList>
            <person name="Treitli S.C."/>
            <person name="Kolisko M."/>
            <person name="Husnik F."/>
            <person name="Keeling P."/>
            <person name="Hampl V."/>
        </authorList>
    </citation>
    <scope>NUCLEOTIDE SEQUENCE</scope>
    <source>
        <strain evidence="8">STM</strain>
    </source>
</reference>
<dbReference type="GO" id="GO:0006004">
    <property type="term" value="P:fucose metabolic process"/>
    <property type="evidence" value="ECO:0007669"/>
    <property type="project" value="InterPro"/>
</dbReference>
<protein>
    <recommendedName>
        <fullName evidence="3">alpha-L-fucosidase</fullName>
        <ecNumber evidence="3">3.2.1.51</ecNumber>
    </recommendedName>
</protein>
<dbReference type="PANTHER" id="PTHR10030:SF37">
    <property type="entry name" value="ALPHA-L-FUCOSIDASE-RELATED"/>
    <property type="match status" value="1"/>
</dbReference>
<proteinExistence type="inferred from homology"/>
<evidence type="ECO:0000256" key="2">
    <source>
        <dbReference type="ARBA" id="ARBA00007951"/>
    </source>
</evidence>
<organism evidence="8">
    <name type="scientific">termite gut metagenome</name>
    <dbReference type="NCBI Taxonomy" id="433724"/>
    <lineage>
        <taxon>unclassified sequences</taxon>
        <taxon>metagenomes</taxon>
        <taxon>organismal metagenomes</taxon>
    </lineage>
</organism>
<dbReference type="SMART" id="SM00812">
    <property type="entry name" value="Alpha_L_fucos"/>
    <property type="match status" value="1"/>
</dbReference>
<keyword evidence="5" id="KW-0378">Hydrolase</keyword>
<evidence type="ECO:0000256" key="5">
    <source>
        <dbReference type="ARBA" id="ARBA00022801"/>
    </source>
</evidence>
<dbReference type="Gene3D" id="2.60.40.1180">
    <property type="entry name" value="Golgi alpha-mannosidase II"/>
    <property type="match status" value="1"/>
</dbReference>
<evidence type="ECO:0000256" key="6">
    <source>
        <dbReference type="ARBA" id="ARBA00023295"/>
    </source>
</evidence>
<dbReference type="GO" id="GO:0004560">
    <property type="term" value="F:alpha-L-fucosidase activity"/>
    <property type="evidence" value="ECO:0007669"/>
    <property type="project" value="InterPro"/>
</dbReference>
<dbReference type="PRINTS" id="PR00741">
    <property type="entry name" value="GLHYDRLASE29"/>
</dbReference>
<feature type="domain" description="Glycoside hydrolase family 29 N-terminal" evidence="7">
    <location>
        <begin position="55"/>
        <end position="392"/>
    </location>
</feature>
<dbReference type="GO" id="GO:0005764">
    <property type="term" value="C:lysosome"/>
    <property type="evidence" value="ECO:0007669"/>
    <property type="project" value="TreeGrafter"/>
</dbReference>
<sequence length="624" mass="71651">MKIQLSFTILFLFIFQLYGQVLPDKGDEQGLEIGKLDLHQDSMAVQQALSGWWADSQKTLEKRMDWYSDAKFGCFIHWGVYSTAGGEWNGKVVHGYAEHLMRSQKIPLAEYKKKLVEPFNPVDFNAEEWVRQAKDAGMRYMIITAKHHDGFALFVSDAYPYDIRMTRFKHDPMKDLREAARKYGLKFGFYYSHAFDWEHPDAPGNDWDYDNPGGDKLLFGTNWWLACPEFLPRAERYVSEKSIPQIQELIRNYQPDILWFDTPQKLPLYENVRILKTIRDLSPDLIVVNGRLVRFTGHNFGDYVNTGDRAAYFFPVKSKYWEAIPTTNESYGYSRNDRSHKPPSHFIRLLASATAKGGNLLMNVGPMGNGKWDEVDVKIFRAVGQWLKENGEAIYANQPTGLPIQNWGVTTRKGNSMYLHVFQWPKNGELIVGGLTADINRAYMLKNQVPVKYRKISDEDLLLKLPAHCPDTLNAVVVLQLHSPNFTVGNDRLLIPNEENILLTFDAKLSTGLSVGDGKKYRNYIQNWTKATQTMTWNVRLLKPATFRISVAFNKVDPSDFGTIITEIDGKPYTSTYKSGSRTEDMEVIFVANVNFSTGKHVIVLKGDRYQGKQFMRPMHLILE</sequence>
<keyword evidence="4" id="KW-0732">Signal</keyword>
<comment type="function">
    <text evidence="1">Alpha-L-fucosidase is responsible for hydrolyzing the alpha-1,6-linked fucose joined to the reducing-end N-acetylglucosamine of the carbohydrate moieties of glycoproteins.</text>
</comment>